<sequence>MFQVLKNKLEAKRAVWSQETQERIAEYAEFEKKSALIEMEKKESVQTFLNAEIGKYLRTEHPTFLLKPDVYRAVLNMLYSRSEGTFNVSLTMTKDMRRAYSYYHNELKYFIDILEKKGFKFEGREQLFLNSFLTKLRENNFRYNLDQYGDFLPENASLIESFDAYLELMDTYEYLDSGKLDFFATYLNHKDIADFTWTRSKLKRMLKQYLKSHKHEFKMKKIERKLQDIS</sequence>
<accession>A0A1D7QT06</accession>
<dbReference type="RefSeq" id="WP_069364226.1">
    <property type="nucleotide sequence ID" value="NZ_CP012502.1"/>
</dbReference>
<reference evidence="1 2" key="1">
    <citation type="submission" date="2015-08" db="EMBL/GenBank/DDBJ databases">
        <title>The complete genome sequence of Bacillus beveridgei MLTeJB.</title>
        <authorList>
            <person name="Hanson T.E."/>
            <person name="Mesa C."/>
            <person name="Basesman S.M."/>
            <person name="Oremland R.S."/>
        </authorList>
    </citation>
    <scope>NUCLEOTIDE SEQUENCE [LARGE SCALE GENOMIC DNA]</scope>
    <source>
        <strain evidence="1 2">MLTeJB</strain>
    </source>
</reference>
<keyword evidence="2" id="KW-1185">Reference proteome</keyword>
<dbReference type="OrthoDB" id="2843375at2"/>
<evidence type="ECO:0000313" key="2">
    <source>
        <dbReference type="Proteomes" id="UP000094463"/>
    </source>
</evidence>
<gene>
    <name evidence="1" type="ORF">BBEV_0739</name>
</gene>
<organism evidence="1 2">
    <name type="scientific">Salisediminibacterium beveridgei</name>
    <dbReference type="NCBI Taxonomy" id="632773"/>
    <lineage>
        <taxon>Bacteria</taxon>
        <taxon>Bacillati</taxon>
        <taxon>Bacillota</taxon>
        <taxon>Bacilli</taxon>
        <taxon>Bacillales</taxon>
        <taxon>Bacillaceae</taxon>
        <taxon>Salisediminibacterium</taxon>
    </lineage>
</organism>
<proteinExistence type="predicted"/>
<dbReference type="Proteomes" id="UP000094463">
    <property type="component" value="Chromosome"/>
</dbReference>
<protein>
    <submittedName>
        <fullName evidence="1">Uncharacterized protein</fullName>
    </submittedName>
</protein>
<dbReference type="EMBL" id="CP012502">
    <property type="protein sequence ID" value="AOM82111.1"/>
    <property type="molecule type" value="Genomic_DNA"/>
</dbReference>
<dbReference type="KEGG" id="bbev:BBEV_0739"/>
<name>A0A1D7QT06_9BACI</name>
<dbReference type="AlphaFoldDB" id="A0A1D7QT06"/>
<dbReference type="STRING" id="632773.BBEV_0739"/>
<evidence type="ECO:0000313" key="1">
    <source>
        <dbReference type="EMBL" id="AOM82111.1"/>
    </source>
</evidence>